<keyword evidence="2" id="KW-1185">Reference proteome</keyword>
<reference evidence="1 2" key="1">
    <citation type="submission" date="2023-08" db="EMBL/GenBank/DDBJ databases">
        <title>Whole genome sequencing of Staphylococcus coagulans NN-2474.</title>
        <authorList>
            <person name="Kropotov V.S."/>
            <person name="Boriskina E.V."/>
            <person name="Gordinskaya N.A."/>
            <person name="Shkurkina I.S."/>
            <person name="Kryazhev D.V."/>
            <person name="Alekseeva A.E."/>
            <person name="Makhova M.A."/>
        </authorList>
    </citation>
    <scope>NUCLEOTIDE SEQUENCE [LARGE SCALE GENOMIC DNA]</scope>
    <source>
        <strain evidence="1 2">NN-2474</strain>
    </source>
</reference>
<accession>A0ABU1F1M9</accession>
<evidence type="ECO:0000313" key="2">
    <source>
        <dbReference type="Proteomes" id="UP001255050"/>
    </source>
</evidence>
<comment type="caution">
    <text evidence="1">The sequence shown here is derived from an EMBL/GenBank/DDBJ whole genome shotgun (WGS) entry which is preliminary data.</text>
</comment>
<name>A0ABU1F1M9_9STAP</name>
<protein>
    <submittedName>
        <fullName evidence="1">Uncharacterized protein</fullName>
    </submittedName>
</protein>
<evidence type="ECO:0000313" key="1">
    <source>
        <dbReference type="EMBL" id="MDR5604048.1"/>
    </source>
</evidence>
<organism evidence="1 2">
    <name type="scientific">Staphylococcus coagulans</name>
    <dbReference type="NCBI Taxonomy" id="74706"/>
    <lineage>
        <taxon>Bacteria</taxon>
        <taxon>Bacillati</taxon>
        <taxon>Bacillota</taxon>
        <taxon>Bacilli</taxon>
        <taxon>Bacillales</taxon>
        <taxon>Staphylococcaceae</taxon>
        <taxon>Staphylococcus</taxon>
    </lineage>
</organism>
<sequence>MNKDGSKSVFNSNDDADVYISVDKKLSNNVENTSMATASVSNNLVKVCKRDLKNMDKGEILKLINELN</sequence>
<gene>
    <name evidence="1" type="ORF">RCO12_11575</name>
</gene>
<dbReference type="Proteomes" id="UP001255050">
    <property type="component" value="Unassembled WGS sequence"/>
</dbReference>
<proteinExistence type="predicted"/>
<dbReference type="EMBL" id="JAVJGV010000100">
    <property type="protein sequence ID" value="MDR5604048.1"/>
    <property type="molecule type" value="Genomic_DNA"/>
</dbReference>